<dbReference type="GO" id="GO:0000124">
    <property type="term" value="C:SAGA complex"/>
    <property type="evidence" value="ECO:0007669"/>
    <property type="project" value="InterPro"/>
</dbReference>
<keyword evidence="11" id="KW-1185">Reference proteome</keyword>
<comment type="similarity">
    <text evidence="2">Belongs to the TAF12 family.</text>
</comment>
<dbReference type="Pfam" id="PF03847">
    <property type="entry name" value="TFIID_20kDa"/>
    <property type="match status" value="1"/>
</dbReference>
<dbReference type="InterPro" id="IPR009072">
    <property type="entry name" value="Histone-fold"/>
</dbReference>
<dbReference type="SUPFAM" id="SSF47113">
    <property type="entry name" value="Histone-fold"/>
    <property type="match status" value="1"/>
</dbReference>
<evidence type="ECO:0000256" key="6">
    <source>
        <dbReference type="ARBA" id="ARBA00075089"/>
    </source>
</evidence>
<organism evidence="10 11">
    <name type="scientific">Umbelopsis vinacea</name>
    <dbReference type="NCBI Taxonomy" id="44442"/>
    <lineage>
        <taxon>Eukaryota</taxon>
        <taxon>Fungi</taxon>
        <taxon>Fungi incertae sedis</taxon>
        <taxon>Mucoromycota</taxon>
        <taxon>Mucoromycotina</taxon>
        <taxon>Umbelopsidomycetes</taxon>
        <taxon>Umbelopsidales</taxon>
        <taxon>Umbelopsidaceae</taxon>
        <taxon>Umbelopsis</taxon>
    </lineage>
</organism>
<feature type="region of interest" description="Disordered" evidence="8">
    <location>
        <begin position="169"/>
        <end position="193"/>
    </location>
</feature>
<dbReference type="InterPro" id="IPR003228">
    <property type="entry name" value="TFIID_TAF12_dom"/>
</dbReference>
<dbReference type="EMBL" id="JAEPRA010000016">
    <property type="protein sequence ID" value="KAG2174474.1"/>
    <property type="molecule type" value="Genomic_DNA"/>
</dbReference>
<dbReference type="PANTHER" id="PTHR12264:SF21">
    <property type="entry name" value="TRANSCRIPTION INITIATION FACTOR TFIID SUBUNIT 12"/>
    <property type="match status" value="1"/>
</dbReference>
<evidence type="ECO:0000256" key="8">
    <source>
        <dbReference type="SAM" id="MobiDB-lite"/>
    </source>
</evidence>
<dbReference type="Gene3D" id="1.10.20.10">
    <property type="entry name" value="Histone, subunit A"/>
    <property type="match status" value="1"/>
</dbReference>
<dbReference type="FunFam" id="1.10.20.10:FF:000011">
    <property type="entry name" value="Transcription initiation factor TFIID subunit 12"/>
    <property type="match status" value="1"/>
</dbReference>
<dbReference type="Proteomes" id="UP000612746">
    <property type="component" value="Unassembled WGS sequence"/>
</dbReference>
<keyword evidence="4" id="KW-0804">Transcription</keyword>
<evidence type="ECO:0000313" key="11">
    <source>
        <dbReference type="Proteomes" id="UP000612746"/>
    </source>
</evidence>
<name>A0A8H7UCG5_9FUNG</name>
<comment type="subcellular location">
    <subcellularLocation>
        <location evidence="1">Nucleus</location>
    </subcellularLocation>
</comment>
<proteinExistence type="inferred from homology"/>
<evidence type="ECO:0000256" key="1">
    <source>
        <dbReference type="ARBA" id="ARBA00004123"/>
    </source>
</evidence>
<gene>
    <name evidence="10" type="ORF">INT44_006737</name>
</gene>
<dbReference type="GO" id="GO:0051123">
    <property type="term" value="P:RNA polymerase II preinitiation complex assembly"/>
    <property type="evidence" value="ECO:0007669"/>
    <property type="project" value="TreeGrafter"/>
</dbReference>
<reference evidence="10" key="1">
    <citation type="submission" date="2020-12" db="EMBL/GenBank/DDBJ databases">
        <title>Metabolic potential, ecology and presence of endohyphal bacteria is reflected in genomic diversity of Mucoromycotina.</title>
        <authorList>
            <person name="Muszewska A."/>
            <person name="Okrasinska A."/>
            <person name="Steczkiewicz K."/>
            <person name="Drgas O."/>
            <person name="Orlowska M."/>
            <person name="Perlinska-Lenart U."/>
            <person name="Aleksandrzak-Piekarczyk T."/>
            <person name="Szatraj K."/>
            <person name="Zielenkiewicz U."/>
            <person name="Pilsyk S."/>
            <person name="Malc E."/>
            <person name="Mieczkowski P."/>
            <person name="Kruszewska J.S."/>
            <person name="Biernat P."/>
            <person name="Pawlowska J."/>
        </authorList>
    </citation>
    <scope>NUCLEOTIDE SEQUENCE</scope>
    <source>
        <strain evidence="10">WA0000051536</strain>
    </source>
</reference>
<dbReference type="GO" id="GO:0005669">
    <property type="term" value="C:transcription factor TFIID complex"/>
    <property type="evidence" value="ECO:0007669"/>
    <property type="project" value="InterPro"/>
</dbReference>
<evidence type="ECO:0000313" key="10">
    <source>
        <dbReference type="EMBL" id="KAG2174474.1"/>
    </source>
</evidence>
<evidence type="ECO:0000256" key="7">
    <source>
        <dbReference type="ARBA" id="ARBA00093657"/>
    </source>
</evidence>
<accession>A0A8H7UCG5</accession>
<feature type="domain" description="Transcription initiation factor TFIID subunit 12" evidence="9">
    <location>
        <begin position="207"/>
        <end position="274"/>
    </location>
</feature>
<evidence type="ECO:0000256" key="5">
    <source>
        <dbReference type="ARBA" id="ARBA00023242"/>
    </source>
</evidence>
<dbReference type="InterPro" id="IPR037794">
    <property type="entry name" value="TAF12"/>
</dbReference>
<sequence>MSQPPQQAPSIQQYQRALEIYTNYLGNLRTELQKTTLSAEERERLQAQEKDYQEKITMFQTLLNNISASFAAQMRPGAGGGQPINLQQQQQYAQQLHQAQAAAMAFNNVPKLPSRMVSIFLVCALVHTNTFNSLPFQTATASTAATEQNKSVPTTPVSAKAQLYPFTLGHTASQGGESTSTPTGVVTPAPAAMPKTSFEADSNQLLGKRKIQELVGQIDPSERLEPEVEDVLLEIADEFIESVTTFACRLAKHRKSDTLDVKDLQLHLERNWNIRIPGFASDEVRSLRKPVVPPNHQSRLQAVNLAKSQTGPSIAGMSIKKDN</sequence>
<evidence type="ECO:0000256" key="3">
    <source>
        <dbReference type="ARBA" id="ARBA00023015"/>
    </source>
</evidence>
<dbReference type="GO" id="GO:0046982">
    <property type="term" value="F:protein heterodimerization activity"/>
    <property type="evidence" value="ECO:0007669"/>
    <property type="project" value="InterPro"/>
</dbReference>
<dbReference type="PANTHER" id="PTHR12264">
    <property type="entry name" value="TRANSCRIPTION INITIATION FACTOR TFIID SUBUNIT 12"/>
    <property type="match status" value="1"/>
</dbReference>
<feature type="compositionally biased region" description="Polar residues" evidence="8">
    <location>
        <begin position="170"/>
        <end position="184"/>
    </location>
</feature>
<evidence type="ECO:0000256" key="2">
    <source>
        <dbReference type="ARBA" id="ARBA00007530"/>
    </source>
</evidence>
<evidence type="ECO:0000259" key="9">
    <source>
        <dbReference type="Pfam" id="PF03847"/>
    </source>
</evidence>
<keyword evidence="3" id="KW-0805">Transcription regulation</keyword>
<protein>
    <recommendedName>
        <fullName evidence="6">TBP-associated factor 12</fullName>
    </recommendedName>
    <alternativeName>
        <fullName evidence="7">Transcription initiation factor TFIID subunit 12</fullName>
    </alternativeName>
</protein>
<comment type="caution">
    <text evidence="10">The sequence shown here is derived from an EMBL/GenBank/DDBJ whole genome shotgun (WGS) entry which is preliminary data.</text>
</comment>
<dbReference type="OrthoDB" id="2193432at2759"/>
<dbReference type="GO" id="GO:0017025">
    <property type="term" value="F:TBP-class protein binding"/>
    <property type="evidence" value="ECO:0007669"/>
    <property type="project" value="TreeGrafter"/>
</dbReference>
<dbReference type="CDD" id="cd07981">
    <property type="entry name" value="HFD_TAF12"/>
    <property type="match status" value="1"/>
</dbReference>
<dbReference type="AlphaFoldDB" id="A0A8H7UCG5"/>
<keyword evidence="5" id="KW-0539">Nucleus</keyword>
<dbReference type="GO" id="GO:0003677">
    <property type="term" value="F:DNA binding"/>
    <property type="evidence" value="ECO:0007669"/>
    <property type="project" value="TreeGrafter"/>
</dbReference>
<evidence type="ECO:0000256" key="4">
    <source>
        <dbReference type="ARBA" id="ARBA00023163"/>
    </source>
</evidence>